<evidence type="ECO:0000256" key="1">
    <source>
        <dbReference type="SAM" id="MobiDB-lite"/>
    </source>
</evidence>
<dbReference type="EMBL" id="CADCUQ010000079">
    <property type="protein sequence ID" value="CAA9375994.1"/>
    <property type="molecule type" value="Genomic_DNA"/>
</dbReference>
<proteinExistence type="predicted"/>
<organism evidence="2">
    <name type="scientific">uncultured Phycisphaerae bacterium</name>
    <dbReference type="NCBI Taxonomy" id="904963"/>
    <lineage>
        <taxon>Bacteria</taxon>
        <taxon>Pseudomonadati</taxon>
        <taxon>Planctomycetota</taxon>
        <taxon>Phycisphaerae</taxon>
        <taxon>environmental samples</taxon>
    </lineage>
</organism>
<feature type="non-terminal residue" evidence="2">
    <location>
        <position position="94"/>
    </location>
</feature>
<gene>
    <name evidence="2" type="ORF">AVDCRST_MAG64-311</name>
</gene>
<sequence>MTRAGVPNATIPRPTVQGRSGERPTTIAPFVARTVETRVGIGAWSALTAFGQVEQTWASVLAGESVSDHARLPQPAFQRHQRALRMAHVVAGTV</sequence>
<feature type="region of interest" description="Disordered" evidence="1">
    <location>
        <begin position="1"/>
        <end position="25"/>
    </location>
</feature>
<reference evidence="2" key="1">
    <citation type="submission" date="2020-02" db="EMBL/GenBank/DDBJ databases">
        <authorList>
            <person name="Meier V. D."/>
        </authorList>
    </citation>
    <scope>NUCLEOTIDE SEQUENCE</scope>
    <source>
        <strain evidence="2">AVDCRST_MAG64</strain>
    </source>
</reference>
<dbReference type="AlphaFoldDB" id="A0A6J4N700"/>
<protein>
    <submittedName>
        <fullName evidence="2">Uncharacterized protein</fullName>
    </submittedName>
</protein>
<evidence type="ECO:0000313" key="2">
    <source>
        <dbReference type="EMBL" id="CAA9375994.1"/>
    </source>
</evidence>
<name>A0A6J4N700_9BACT</name>
<accession>A0A6J4N700</accession>